<feature type="transmembrane region" description="Helical" evidence="2">
    <location>
        <begin position="168"/>
        <end position="193"/>
    </location>
</feature>
<proteinExistence type="predicted"/>
<evidence type="ECO:0000256" key="1">
    <source>
        <dbReference type="SAM" id="MobiDB-lite"/>
    </source>
</evidence>
<evidence type="ECO:0000313" key="4">
    <source>
        <dbReference type="Proteomes" id="UP001530377"/>
    </source>
</evidence>
<gene>
    <name evidence="3" type="ORF">ACHAXA_005287</name>
</gene>
<name>A0ABD3RAZ9_9STRA</name>
<feature type="compositionally biased region" description="Basic residues" evidence="1">
    <location>
        <begin position="9"/>
        <end position="19"/>
    </location>
</feature>
<keyword evidence="4" id="KW-1185">Reference proteome</keyword>
<keyword evidence="2" id="KW-0812">Transmembrane</keyword>
<evidence type="ECO:0000256" key="2">
    <source>
        <dbReference type="SAM" id="Phobius"/>
    </source>
</evidence>
<organism evidence="3 4">
    <name type="scientific">Cyclostephanos tholiformis</name>
    <dbReference type="NCBI Taxonomy" id="382380"/>
    <lineage>
        <taxon>Eukaryota</taxon>
        <taxon>Sar</taxon>
        <taxon>Stramenopiles</taxon>
        <taxon>Ochrophyta</taxon>
        <taxon>Bacillariophyta</taxon>
        <taxon>Coscinodiscophyceae</taxon>
        <taxon>Thalassiosirophycidae</taxon>
        <taxon>Stephanodiscales</taxon>
        <taxon>Stephanodiscaceae</taxon>
        <taxon>Cyclostephanos</taxon>
    </lineage>
</organism>
<dbReference type="AlphaFoldDB" id="A0ABD3RAZ9"/>
<dbReference type="Proteomes" id="UP001530377">
    <property type="component" value="Unassembled WGS sequence"/>
</dbReference>
<dbReference type="EMBL" id="JALLPB020000350">
    <property type="protein sequence ID" value="KAL3810138.1"/>
    <property type="molecule type" value="Genomic_DNA"/>
</dbReference>
<reference evidence="3 4" key="1">
    <citation type="submission" date="2024-10" db="EMBL/GenBank/DDBJ databases">
        <title>Updated reference genomes for cyclostephanoid diatoms.</title>
        <authorList>
            <person name="Roberts W.R."/>
            <person name="Alverson A.J."/>
        </authorList>
    </citation>
    <scope>NUCLEOTIDE SEQUENCE [LARGE SCALE GENOMIC DNA]</scope>
    <source>
        <strain evidence="3 4">AJA228-03</strain>
    </source>
</reference>
<accession>A0ABD3RAZ9</accession>
<feature type="transmembrane region" description="Helical" evidence="2">
    <location>
        <begin position="65"/>
        <end position="85"/>
    </location>
</feature>
<evidence type="ECO:0000313" key="3">
    <source>
        <dbReference type="EMBL" id="KAL3810138.1"/>
    </source>
</evidence>
<keyword evidence="2" id="KW-0472">Membrane</keyword>
<comment type="caution">
    <text evidence="3">The sequence shown here is derived from an EMBL/GenBank/DDBJ whole genome shotgun (WGS) entry which is preliminary data.</text>
</comment>
<feature type="region of interest" description="Disordered" evidence="1">
    <location>
        <begin position="1"/>
        <end position="28"/>
    </location>
</feature>
<protein>
    <submittedName>
        <fullName evidence="3">Uncharacterized protein</fullName>
    </submittedName>
</protein>
<feature type="transmembrane region" description="Helical" evidence="2">
    <location>
        <begin position="199"/>
        <end position="228"/>
    </location>
</feature>
<sequence>MRGISDGSRRKHNSSKNHPRAYPYSGENSNIGDGLPRYSLKILGPLAPILLSNDYNDPEELQNRLRLYSVLLLGTSIFFWSWAIYNTLHLRIESGGFDLGVFSFFGSGASSSFLLRSASSGKCCDGNQRFGCCCKKNRSDSGIENEMHSIRLPNRDLDEATIHAPPGIFLLACVVLTQLTVAANYMLGILFSFTAGEKIYVYFATYCSIFSLLWLLVAYSGWVLIIAYRASVARAYGKDSLNGPSSVGLLRGALIALANRSTREVIDNRSYEEEDDIDDELRALYEGRGGYMNS</sequence>
<feature type="transmembrane region" description="Helical" evidence="2">
    <location>
        <begin position="97"/>
        <end position="115"/>
    </location>
</feature>
<keyword evidence="2" id="KW-1133">Transmembrane helix</keyword>